<proteinExistence type="predicted"/>
<comment type="caution">
    <text evidence="1">The sequence shown here is derived from an EMBL/GenBank/DDBJ whole genome shotgun (WGS) entry which is preliminary data.</text>
</comment>
<name>A0A2T2WJW2_9FIRM</name>
<protein>
    <recommendedName>
        <fullName evidence="3">ATP-binding protein</fullName>
    </recommendedName>
</protein>
<dbReference type="InterPro" id="IPR021228">
    <property type="entry name" value="BrxD"/>
</dbReference>
<dbReference type="AlphaFoldDB" id="A0A2T2WJW2"/>
<dbReference type="InterPro" id="IPR027417">
    <property type="entry name" value="P-loop_NTPase"/>
</dbReference>
<dbReference type="Pfam" id="PF10923">
    <property type="entry name" value="BrxC_BrxD"/>
    <property type="match status" value="1"/>
</dbReference>
<gene>
    <name evidence="1" type="ORF">C7B45_06290</name>
</gene>
<evidence type="ECO:0000313" key="1">
    <source>
        <dbReference type="EMBL" id="PSR22534.1"/>
    </source>
</evidence>
<evidence type="ECO:0008006" key="3">
    <source>
        <dbReference type="Google" id="ProtNLM"/>
    </source>
</evidence>
<evidence type="ECO:0000313" key="2">
    <source>
        <dbReference type="Proteomes" id="UP000241848"/>
    </source>
</evidence>
<reference evidence="1 2" key="1">
    <citation type="journal article" date="2014" name="BMC Genomics">
        <title>Comparison of environmental and isolate Sulfobacillus genomes reveals diverse carbon, sulfur, nitrogen, and hydrogen metabolisms.</title>
        <authorList>
            <person name="Justice N.B."/>
            <person name="Norman A."/>
            <person name="Brown C.T."/>
            <person name="Singh A."/>
            <person name="Thomas B.C."/>
            <person name="Banfield J.F."/>
        </authorList>
    </citation>
    <scope>NUCLEOTIDE SEQUENCE [LARGE SCALE GENOMIC DNA]</scope>
    <source>
        <strain evidence="1">AMDSBA3</strain>
    </source>
</reference>
<accession>A0A2T2WJW2</accession>
<organism evidence="1 2">
    <name type="scientific">Sulfobacillus acidophilus</name>
    <dbReference type="NCBI Taxonomy" id="53633"/>
    <lineage>
        <taxon>Bacteria</taxon>
        <taxon>Bacillati</taxon>
        <taxon>Bacillota</taxon>
        <taxon>Clostridia</taxon>
        <taxon>Eubacteriales</taxon>
        <taxon>Clostridiales Family XVII. Incertae Sedis</taxon>
        <taxon>Sulfobacillus</taxon>
    </lineage>
</organism>
<dbReference type="EMBL" id="PXYV01000015">
    <property type="protein sequence ID" value="PSR22534.1"/>
    <property type="molecule type" value="Genomic_DNA"/>
</dbReference>
<dbReference type="Proteomes" id="UP000241848">
    <property type="component" value="Unassembled WGS sequence"/>
</dbReference>
<dbReference type="Gene3D" id="3.40.50.300">
    <property type="entry name" value="P-loop containing nucleotide triphosphate hydrolases"/>
    <property type="match status" value="1"/>
</dbReference>
<dbReference type="SUPFAM" id="SSF52540">
    <property type="entry name" value="P-loop containing nucleoside triphosphate hydrolases"/>
    <property type="match status" value="1"/>
</dbReference>
<sequence>MNDDANIRVLATLPSADSLPDTVLQETFVDPLGIESFWEHWYLQGFVDQGFGKVKLVVGKPGSGKTHLLYHFAARARMLGYVVASIDAYRDRISAIDELYRAVAGQVNWEELFRSALRIVIQEELGYPEFDGGPEEFLTWGETVRNLSGNLLRRDMREAIDRFLRAIDLESEFLLALRVRMNHILLEQPSDAAQQWLMGQKVGATVRKGIGLQESVTRRNARALLTSLAVWVHRLTRCGLVILIDNIDALASTTRVEGRPYYTRAARDQSYEMLRELLDESAFSPYLMTVWAGDGEAVANPRTGFSSYPALWARLQTEVQSDRPNLFADLVDLDKLWAEDAAHLDDLVSRWRAVPLTEPLARGMDSSHTTLGLEWGRPRRLVADVLGERLAAERDER</sequence>